<evidence type="ECO:0000256" key="4">
    <source>
        <dbReference type="ARBA" id="ARBA00022825"/>
    </source>
</evidence>
<feature type="signal peptide" evidence="5">
    <location>
        <begin position="1"/>
        <end position="20"/>
    </location>
</feature>
<dbReference type="Pfam" id="PF13180">
    <property type="entry name" value="PDZ_2"/>
    <property type="match status" value="1"/>
</dbReference>
<evidence type="ECO:0000256" key="5">
    <source>
        <dbReference type="SAM" id="SignalP"/>
    </source>
</evidence>
<feature type="domain" description="PDZ" evidence="6">
    <location>
        <begin position="215"/>
        <end position="285"/>
    </location>
</feature>
<name>A0A420WBM3_9PROT</name>
<keyword evidence="4" id="KW-0720">Serine protease</keyword>
<dbReference type="AlphaFoldDB" id="A0A420WBM3"/>
<dbReference type="InterPro" id="IPR009003">
    <property type="entry name" value="Peptidase_S1_PA"/>
</dbReference>
<dbReference type="EMBL" id="RBIG01000003">
    <property type="protein sequence ID" value="RKQ68401.1"/>
    <property type="molecule type" value="Genomic_DNA"/>
</dbReference>
<evidence type="ECO:0000313" key="7">
    <source>
        <dbReference type="EMBL" id="RKQ68401.1"/>
    </source>
</evidence>
<dbReference type="InterPro" id="IPR001478">
    <property type="entry name" value="PDZ"/>
</dbReference>
<evidence type="ECO:0000259" key="6">
    <source>
        <dbReference type="PROSITE" id="PS50106"/>
    </source>
</evidence>
<dbReference type="GO" id="GO:0004252">
    <property type="term" value="F:serine-type endopeptidase activity"/>
    <property type="evidence" value="ECO:0007669"/>
    <property type="project" value="InterPro"/>
</dbReference>
<dbReference type="PANTHER" id="PTHR22939:SF129">
    <property type="entry name" value="SERINE PROTEASE HTRA2, MITOCHONDRIAL"/>
    <property type="match status" value="1"/>
</dbReference>
<evidence type="ECO:0000256" key="3">
    <source>
        <dbReference type="ARBA" id="ARBA00022801"/>
    </source>
</evidence>
<comment type="caution">
    <text evidence="7">The sequence shown here is derived from an EMBL/GenBank/DDBJ whole genome shotgun (WGS) entry which is preliminary data.</text>
</comment>
<dbReference type="PROSITE" id="PS50106">
    <property type="entry name" value="PDZ"/>
    <property type="match status" value="1"/>
</dbReference>
<feature type="chain" id="PRO_5019456084" evidence="5">
    <location>
        <begin position="21"/>
        <end position="320"/>
    </location>
</feature>
<evidence type="ECO:0000256" key="1">
    <source>
        <dbReference type="ARBA" id="ARBA00010541"/>
    </source>
</evidence>
<evidence type="ECO:0000313" key="8">
    <source>
        <dbReference type="Proteomes" id="UP000277424"/>
    </source>
</evidence>
<keyword evidence="3" id="KW-0378">Hydrolase</keyword>
<dbReference type="InterPro" id="IPR036034">
    <property type="entry name" value="PDZ_sf"/>
</dbReference>
<dbReference type="Gene3D" id="2.30.42.10">
    <property type="match status" value="1"/>
</dbReference>
<dbReference type="SMART" id="SM00228">
    <property type="entry name" value="PDZ"/>
    <property type="match status" value="1"/>
</dbReference>
<accession>A0A420WBM3</accession>
<dbReference type="SUPFAM" id="SSF50494">
    <property type="entry name" value="Trypsin-like serine proteases"/>
    <property type="match status" value="1"/>
</dbReference>
<dbReference type="PANTHER" id="PTHR22939">
    <property type="entry name" value="SERINE PROTEASE FAMILY S1C HTRA-RELATED"/>
    <property type="match status" value="1"/>
</dbReference>
<dbReference type="GO" id="GO:0006508">
    <property type="term" value="P:proteolysis"/>
    <property type="evidence" value="ECO:0007669"/>
    <property type="project" value="UniProtKB-KW"/>
</dbReference>
<evidence type="ECO:0000256" key="2">
    <source>
        <dbReference type="ARBA" id="ARBA00022670"/>
    </source>
</evidence>
<dbReference type="InterPro" id="IPR001940">
    <property type="entry name" value="Peptidase_S1C"/>
</dbReference>
<dbReference type="Proteomes" id="UP000277424">
    <property type="component" value="Unassembled WGS sequence"/>
</dbReference>
<reference evidence="7 8" key="1">
    <citation type="submission" date="2018-10" db="EMBL/GenBank/DDBJ databases">
        <title>Comparative analysis of microorganisms from saline springs in Andes Mountain Range, Colombia.</title>
        <authorList>
            <person name="Rubin E."/>
        </authorList>
    </citation>
    <scope>NUCLEOTIDE SEQUENCE [LARGE SCALE GENOMIC DNA]</scope>
    <source>
        <strain evidence="7 8">USBA 36</strain>
    </source>
</reference>
<protein>
    <submittedName>
        <fullName evidence="7">S1-C subfamily serine protease</fullName>
    </submittedName>
</protein>
<organism evidence="7 8">
    <name type="scientific">Oceanibaculum indicum</name>
    <dbReference type="NCBI Taxonomy" id="526216"/>
    <lineage>
        <taxon>Bacteria</taxon>
        <taxon>Pseudomonadati</taxon>
        <taxon>Pseudomonadota</taxon>
        <taxon>Alphaproteobacteria</taxon>
        <taxon>Rhodospirillales</taxon>
        <taxon>Oceanibaculaceae</taxon>
        <taxon>Oceanibaculum</taxon>
    </lineage>
</organism>
<dbReference type="PRINTS" id="PR00834">
    <property type="entry name" value="PROTEASES2C"/>
</dbReference>
<dbReference type="SUPFAM" id="SSF50156">
    <property type="entry name" value="PDZ domain-like"/>
    <property type="match status" value="1"/>
</dbReference>
<gene>
    <name evidence="7" type="ORF">BCL74_2880</name>
</gene>
<comment type="similarity">
    <text evidence="1">Belongs to the peptidase S1C family.</text>
</comment>
<keyword evidence="5" id="KW-0732">Signal</keyword>
<sequence length="320" mass="34346">MRRLFPFLCLLLLFAGKVQAADLLSSIVEVQARIPGDARTAESLGSARTGSGMVIAEGRAVLTVGYVILEADAVTLRTADGRQVPGEIMAYDHETGFGLVRPMRDLGVPALELGDSSQLKERDRVLIAGHGGSAAAQPALVTSRRTFAGYWEYLLENAIFTSPPYENFAGAALIDQGGRLVGVGSLIVGDAVPGLGVPGNMFIPVEALLPILEPLMETGRSPQPPRPWLGLQLDEERGRLFVRRVSPDSPADLAGLKRDDLVLGIGGTPTATLADFYRALWRAGEPGSIATIQVLDGLTARPVEVRTGNRYRYLKLNRTY</sequence>
<dbReference type="Pfam" id="PF13365">
    <property type="entry name" value="Trypsin_2"/>
    <property type="match status" value="1"/>
</dbReference>
<proteinExistence type="inferred from homology"/>
<keyword evidence="2 7" id="KW-0645">Protease</keyword>
<dbReference type="Gene3D" id="2.40.10.120">
    <property type="match status" value="1"/>
</dbReference>